<name>I4EEU3_9BACT</name>
<evidence type="ECO:0000313" key="2">
    <source>
        <dbReference type="EMBL" id="CCF83205.1"/>
    </source>
</evidence>
<feature type="compositionally biased region" description="Low complexity" evidence="1">
    <location>
        <begin position="10"/>
        <end position="22"/>
    </location>
</feature>
<reference evidence="2 3" key="1">
    <citation type="journal article" date="2012" name="ISME J.">
        <title>Nitrification expanded: discovery, physiology and genomics of a nitrite-oxidizing bacterium from the phylum Chloroflexi.</title>
        <authorList>
            <person name="Sorokin D.Y."/>
            <person name="Lucker S."/>
            <person name="Vejmelkova D."/>
            <person name="Kostrikina N.A."/>
            <person name="Kleerebezem R."/>
            <person name="Rijpstra W.I."/>
            <person name="Damste J.S."/>
            <person name="Le Paslier D."/>
            <person name="Muyzer G."/>
            <person name="Wagner M."/>
            <person name="van Loosdrecht M.C."/>
            <person name="Daims H."/>
        </authorList>
    </citation>
    <scope>NUCLEOTIDE SEQUENCE [LARGE SCALE GENOMIC DNA]</scope>
    <source>
        <strain evidence="3">none</strain>
    </source>
</reference>
<comment type="caution">
    <text evidence="2">The sequence shown here is derived from an EMBL/GenBank/DDBJ whole genome shotgun (WGS) entry which is preliminary data.</text>
</comment>
<dbReference type="Proteomes" id="UP000004221">
    <property type="component" value="Unassembled WGS sequence"/>
</dbReference>
<keyword evidence="3" id="KW-1185">Reference proteome</keyword>
<accession>I4EEU3</accession>
<evidence type="ECO:0000256" key="1">
    <source>
        <dbReference type="SAM" id="MobiDB-lite"/>
    </source>
</evidence>
<feature type="region of interest" description="Disordered" evidence="1">
    <location>
        <begin position="1"/>
        <end position="28"/>
    </location>
</feature>
<evidence type="ECO:0000313" key="3">
    <source>
        <dbReference type="Proteomes" id="UP000004221"/>
    </source>
</evidence>
<protein>
    <submittedName>
        <fullName evidence="2">Uncharacterized protein</fullName>
    </submittedName>
</protein>
<proteinExistence type="predicted"/>
<sequence>MLAGMPEPLRAAAAAATRRSATFPSPELPDQATLVVAPGRNAQKNTGGFARVSVFPEFIGVRLSGAQGIHRIPSTSPD</sequence>
<dbReference type="EMBL" id="CAGS01000115">
    <property type="protein sequence ID" value="CCF83205.1"/>
    <property type="molecule type" value="Genomic_DNA"/>
</dbReference>
<organism evidence="2 3">
    <name type="scientific">Nitrolancea hollandica Lb</name>
    <dbReference type="NCBI Taxonomy" id="1129897"/>
    <lineage>
        <taxon>Bacteria</taxon>
        <taxon>Pseudomonadati</taxon>
        <taxon>Thermomicrobiota</taxon>
        <taxon>Thermomicrobia</taxon>
        <taxon>Sphaerobacterales</taxon>
        <taxon>Sphaerobacterineae</taxon>
        <taxon>Sphaerobacteraceae</taxon>
        <taxon>Nitrolancea</taxon>
    </lineage>
</organism>
<gene>
    <name evidence="2" type="ORF">NITHO_2010002</name>
</gene>
<dbReference type="AlphaFoldDB" id="I4EEU3"/>